<feature type="region of interest" description="Disordered" evidence="1">
    <location>
        <begin position="446"/>
        <end position="471"/>
    </location>
</feature>
<feature type="region of interest" description="Disordered" evidence="1">
    <location>
        <begin position="1"/>
        <end position="412"/>
    </location>
</feature>
<evidence type="ECO:0000256" key="1">
    <source>
        <dbReference type="SAM" id="MobiDB-lite"/>
    </source>
</evidence>
<dbReference type="Proteomes" id="UP000073492">
    <property type="component" value="Unassembled WGS sequence"/>
</dbReference>
<dbReference type="STRING" id="113226.A0A139IDH8"/>
<feature type="compositionally biased region" description="Basic residues" evidence="1">
    <location>
        <begin position="692"/>
        <end position="710"/>
    </location>
</feature>
<feature type="region of interest" description="Disordered" evidence="1">
    <location>
        <begin position="565"/>
        <end position="666"/>
    </location>
</feature>
<dbReference type="Pfam" id="PF08642">
    <property type="entry name" value="Rxt3"/>
    <property type="match status" value="1"/>
</dbReference>
<keyword evidence="3" id="KW-1185">Reference proteome</keyword>
<dbReference type="Gene3D" id="2.170.130.20">
    <property type="entry name" value="LCCL-like domain"/>
    <property type="match status" value="1"/>
</dbReference>
<feature type="compositionally biased region" description="Basic and acidic residues" evidence="1">
    <location>
        <begin position="210"/>
        <end position="220"/>
    </location>
</feature>
<proteinExistence type="predicted"/>
<organism evidence="2 3">
    <name type="scientific">Pseudocercospora musae</name>
    <dbReference type="NCBI Taxonomy" id="113226"/>
    <lineage>
        <taxon>Eukaryota</taxon>
        <taxon>Fungi</taxon>
        <taxon>Dikarya</taxon>
        <taxon>Ascomycota</taxon>
        <taxon>Pezizomycotina</taxon>
        <taxon>Dothideomycetes</taxon>
        <taxon>Dothideomycetidae</taxon>
        <taxon>Mycosphaerellales</taxon>
        <taxon>Mycosphaerellaceae</taxon>
        <taxon>Pseudocercospora</taxon>
    </lineage>
</organism>
<feature type="compositionally biased region" description="Basic and acidic residues" evidence="1">
    <location>
        <begin position="336"/>
        <end position="366"/>
    </location>
</feature>
<dbReference type="AlphaFoldDB" id="A0A139IDH8"/>
<comment type="caution">
    <text evidence="2">The sequence shown here is derived from an EMBL/GenBank/DDBJ whole genome shotgun (WGS) entry which is preliminary data.</text>
</comment>
<evidence type="ECO:0000313" key="2">
    <source>
        <dbReference type="EMBL" id="KXT12770.1"/>
    </source>
</evidence>
<feature type="region of interest" description="Disordered" evidence="1">
    <location>
        <begin position="513"/>
        <end position="537"/>
    </location>
</feature>
<name>A0A139IDH8_9PEZI</name>
<feature type="compositionally biased region" description="Pro residues" evidence="1">
    <location>
        <begin position="100"/>
        <end position="121"/>
    </location>
</feature>
<gene>
    <name evidence="2" type="ORF">AC579_662</name>
</gene>
<dbReference type="InterPro" id="IPR036609">
    <property type="entry name" value="LCCL_sf"/>
</dbReference>
<feature type="compositionally biased region" description="Basic and acidic residues" evidence="1">
    <location>
        <begin position="1"/>
        <end position="14"/>
    </location>
</feature>
<sequence length="974" mass="106583">MDRNPFSRPQERHVAQNQTAPPPSSHSSPFSPPTAQPPVQIPFSDPFSTHRDPFLPGSGSRRGSTGPPSRAWPPAQGKGNASQAQPHHHHLSHPSHTPNPGHPLAPPPPGNGMSSMPPPYDPLRRRSLGNAGSPPQQVGAPLEPPPPPPPFSARNMPPPSSPQNAPSSSLHPSAGVPQGPPTTSPFAGVRDLAGSHHRPGMSISAILGGGEERRPHESPHGSHFGPAHTPKPMQPPSPGRARSYSNREGGERGYNKSSPPRPGVFGEPARIGSEPRRDGIFGSPQLRREPQHSFRASQAPIQEHAHHLNGHGAPARPNSQPAEVERPRGMLGQREPIFDHRTGGFRSAAEHLPPRSAEPPRADLHRHERPHFPHNGITSHPQERPAFSSPQMERERSNQGPMRYPSGPGYGVHAREEQTALFRPAYPPTSHPALEPARESIEGRAAEMRRQISRHSPPVGELGAYDRGRNGFHERPVTLEEHQRMEAIQREQQQRKESEGSMHKAILNISPELNRRGRNSPLPQAVQGAQPRHIGPGGDNPGIKMEFGRMFSGLGSGVGITPAPSHPINGTTTPSRMSPAARHVDSGDLVRSAAAEITEQRAAKSGTRLGRKSGRRSRDETDGVEGRNTPDLQRGTSKRTKTTHTNHHHHHVHPHHHHHHHHHDGTEALGASNILRNPSNLLSHANLTANQAHHHHHHAHPVGHHHHHAPKSAPTTRKPATIVQNKRVLDEAAGKPRKHLGTQLYTTELSPAPAAETTADSKIKFSSKMKPIPVFAEKQNCTYTVRVPRYYLSSSLARAEESSSFEEICKRRQIWGTDIYTDDSDVIAAAVHSGWIKGDFGEYNEDLNEVFGNDSGNEGPEESPLSLVAKPRRPVKVPEGFDAHITVLILPPLESYGATNRHHLWSREWKKHDGMSYMIHSIEFVDEGEMSRYAERNGAARKQRIAVEEAARREAAAGLLMFANAATTRVQVGA</sequence>
<feature type="compositionally biased region" description="Basic and acidic residues" evidence="1">
    <location>
        <begin position="616"/>
        <end position="625"/>
    </location>
</feature>
<evidence type="ECO:0000313" key="3">
    <source>
        <dbReference type="Proteomes" id="UP000073492"/>
    </source>
</evidence>
<feature type="compositionally biased region" description="Pro residues" evidence="1">
    <location>
        <begin position="20"/>
        <end position="40"/>
    </location>
</feature>
<dbReference type="EMBL" id="LFZO01000140">
    <property type="protein sequence ID" value="KXT12770.1"/>
    <property type="molecule type" value="Genomic_DNA"/>
</dbReference>
<accession>A0A139IDH8</accession>
<feature type="region of interest" description="Disordered" evidence="1">
    <location>
        <begin position="690"/>
        <end position="722"/>
    </location>
</feature>
<evidence type="ECO:0008006" key="4">
    <source>
        <dbReference type="Google" id="ProtNLM"/>
    </source>
</evidence>
<dbReference type="OrthoDB" id="3596986at2759"/>
<feature type="compositionally biased region" description="Pro residues" evidence="1">
    <location>
        <begin position="142"/>
        <end position="161"/>
    </location>
</feature>
<feature type="compositionally biased region" description="Basic residues" evidence="1">
    <location>
        <begin position="636"/>
        <end position="663"/>
    </location>
</feature>
<reference evidence="2 3" key="1">
    <citation type="submission" date="2015-07" db="EMBL/GenBank/DDBJ databases">
        <title>Comparative genomics of the Sigatoka disease complex on banana suggests a link between parallel evolutionary changes in Pseudocercospora fijiensis and Pseudocercospora eumusae and increased virulence on the banana host.</title>
        <authorList>
            <person name="Chang T.-C."/>
            <person name="Salvucci A."/>
            <person name="Crous P.W."/>
            <person name="Stergiopoulos I."/>
        </authorList>
    </citation>
    <scope>NUCLEOTIDE SEQUENCE [LARGE SCALE GENOMIC DNA]</scope>
    <source>
        <strain evidence="2 3">CBS 116634</strain>
    </source>
</reference>
<feature type="compositionally biased region" description="Low complexity" evidence="1">
    <location>
        <begin position="56"/>
        <end position="69"/>
    </location>
</feature>
<protein>
    <recommendedName>
        <fullName evidence="4">Rxt3-domain-containing protein</fullName>
    </recommendedName>
</protein>
<dbReference type="InterPro" id="IPR013951">
    <property type="entry name" value="Rxt3"/>
</dbReference>
<dbReference type="SUPFAM" id="SSF69848">
    <property type="entry name" value="LCCL domain"/>
    <property type="match status" value="1"/>
</dbReference>